<keyword evidence="3" id="KW-1185">Reference proteome</keyword>
<feature type="region of interest" description="Disordered" evidence="1">
    <location>
        <begin position="26"/>
        <end position="113"/>
    </location>
</feature>
<feature type="compositionally biased region" description="Basic and acidic residues" evidence="1">
    <location>
        <begin position="62"/>
        <end position="79"/>
    </location>
</feature>
<dbReference type="Proteomes" id="UP001604277">
    <property type="component" value="Unassembled WGS sequence"/>
</dbReference>
<accession>A0ABD1SLP6</accession>
<evidence type="ECO:0000256" key="1">
    <source>
        <dbReference type="SAM" id="MobiDB-lite"/>
    </source>
</evidence>
<evidence type="ECO:0000313" key="2">
    <source>
        <dbReference type="EMBL" id="KAL2501647.1"/>
    </source>
</evidence>
<dbReference type="EMBL" id="JBFOLJ010000010">
    <property type="protein sequence ID" value="KAL2501647.1"/>
    <property type="molecule type" value="Genomic_DNA"/>
</dbReference>
<proteinExistence type="predicted"/>
<comment type="caution">
    <text evidence="2">The sequence shown here is derived from an EMBL/GenBank/DDBJ whole genome shotgun (WGS) entry which is preliminary data.</text>
</comment>
<reference evidence="3" key="1">
    <citation type="submission" date="2024-07" db="EMBL/GenBank/DDBJ databases">
        <title>Two chromosome-level genome assemblies of Korean endemic species Abeliophyllum distichum and Forsythia ovata (Oleaceae).</title>
        <authorList>
            <person name="Jang H."/>
        </authorList>
    </citation>
    <scope>NUCLEOTIDE SEQUENCE [LARGE SCALE GENOMIC DNA]</scope>
</reference>
<feature type="compositionally biased region" description="Polar residues" evidence="1">
    <location>
        <begin position="27"/>
        <end position="41"/>
    </location>
</feature>
<evidence type="ECO:0000313" key="3">
    <source>
        <dbReference type="Proteomes" id="UP001604277"/>
    </source>
</evidence>
<sequence length="113" mass="12268">MEFGLAELRDATDGFNNELIISERKNITATTEGSSKASHPPSNEVVINEPSARPSSQPTLKEFARKEKVPPKVPGDKVSTKPMTIARSSTSTSSAHERGLPKVVQLSLPRRSK</sequence>
<gene>
    <name evidence="2" type="ORF">Fot_35495</name>
</gene>
<name>A0ABD1SLP6_9LAMI</name>
<protein>
    <submittedName>
        <fullName evidence="2">Uncharacterized protein</fullName>
    </submittedName>
</protein>
<organism evidence="2 3">
    <name type="scientific">Forsythia ovata</name>
    <dbReference type="NCBI Taxonomy" id="205694"/>
    <lineage>
        <taxon>Eukaryota</taxon>
        <taxon>Viridiplantae</taxon>
        <taxon>Streptophyta</taxon>
        <taxon>Embryophyta</taxon>
        <taxon>Tracheophyta</taxon>
        <taxon>Spermatophyta</taxon>
        <taxon>Magnoliopsida</taxon>
        <taxon>eudicotyledons</taxon>
        <taxon>Gunneridae</taxon>
        <taxon>Pentapetalae</taxon>
        <taxon>asterids</taxon>
        <taxon>lamiids</taxon>
        <taxon>Lamiales</taxon>
        <taxon>Oleaceae</taxon>
        <taxon>Forsythieae</taxon>
        <taxon>Forsythia</taxon>
    </lineage>
</organism>
<dbReference type="AlphaFoldDB" id="A0ABD1SLP6"/>